<dbReference type="InterPro" id="IPR013785">
    <property type="entry name" value="Aldolase_TIM"/>
</dbReference>
<dbReference type="Pfam" id="PF03060">
    <property type="entry name" value="NMO"/>
    <property type="match status" value="1"/>
</dbReference>
<organism evidence="1 2">
    <name type="scientific">Coptis chinensis</name>
    <dbReference type="NCBI Taxonomy" id="261450"/>
    <lineage>
        <taxon>Eukaryota</taxon>
        <taxon>Viridiplantae</taxon>
        <taxon>Streptophyta</taxon>
        <taxon>Embryophyta</taxon>
        <taxon>Tracheophyta</taxon>
        <taxon>Spermatophyta</taxon>
        <taxon>Magnoliopsida</taxon>
        <taxon>Ranunculales</taxon>
        <taxon>Ranunculaceae</taxon>
        <taxon>Coptidoideae</taxon>
        <taxon>Coptis</taxon>
    </lineage>
</organism>
<proteinExistence type="predicted"/>
<dbReference type="EMBL" id="JADFTS010000001">
    <property type="protein sequence ID" value="KAF9624580.1"/>
    <property type="molecule type" value="Genomic_DNA"/>
</dbReference>
<dbReference type="SUPFAM" id="SSF51412">
    <property type="entry name" value="Inosine monophosphate dehydrogenase (IMPDH)"/>
    <property type="match status" value="1"/>
</dbReference>
<evidence type="ECO:0000313" key="2">
    <source>
        <dbReference type="Proteomes" id="UP000631114"/>
    </source>
</evidence>
<dbReference type="Gene3D" id="3.20.20.70">
    <property type="entry name" value="Aldolase class I"/>
    <property type="match status" value="1"/>
</dbReference>
<comment type="caution">
    <text evidence="1">The sequence shown here is derived from an EMBL/GenBank/DDBJ whole genome shotgun (WGS) entry which is preliminary data.</text>
</comment>
<accession>A0A835M9S7</accession>
<dbReference type="AlphaFoldDB" id="A0A835M9S7"/>
<name>A0A835M9S7_9MAGN</name>
<evidence type="ECO:0000313" key="1">
    <source>
        <dbReference type="EMBL" id="KAF9624580.1"/>
    </source>
</evidence>
<dbReference type="PANTHER" id="PTHR32332:SF20">
    <property type="entry name" value="2-NITROPROPANE DIOXYGENASE-LIKE PROTEIN"/>
    <property type="match status" value="1"/>
</dbReference>
<keyword evidence="2" id="KW-1185">Reference proteome</keyword>
<dbReference type="OrthoDB" id="10265891at2759"/>
<sequence>MTSYGRKCTNCSSSYYKEDGLMSLLPKVVDLVVGQDIPISAAGGIVDRHGYVAALALGARGIDLGTR</sequence>
<dbReference type="Proteomes" id="UP000631114">
    <property type="component" value="Unassembled WGS sequence"/>
</dbReference>
<gene>
    <name evidence="1" type="ORF">IFM89_012002</name>
</gene>
<reference evidence="1 2" key="1">
    <citation type="submission" date="2020-10" db="EMBL/GenBank/DDBJ databases">
        <title>The Coptis chinensis genome and diversification of protoberbering-type alkaloids.</title>
        <authorList>
            <person name="Wang B."/>
            <person name="Shu S."/>
            <person name="Song C."/>
            <person name="Liu Y."/>
        </authorList>
    </citation>
    <scope>NUCLEOTIDE SEQUENCE [LARGE SCALE GENOMIC DNA]</scope>
    <source>
        <strain evidence="1">HL-2020</strain>
        <tissue evidence="1">Leaf</tissue>
    </source>
</reference>
<evidence type="ECO:0008006" key="3">
    <source>
        <dbReference type="Google" id="ProtNLM"/>
    </source>
</evidence>
<protein>
    <recommendedName>
        <fullName evidence="3">Nitronate monooxygenase domain-containing protein</fullName>
    </recommendedName>
</protein>
<dbReference type="PANTHER" id="PTHR32332">
    <property type="entry name" value="2-NITROPROPANE DIOXYGENASE"/>
    <property type="match status" value="1"/>
</dbReference>